<comment type="subcellular location">
    <subcellularLocation>
        <location evidence="9">Cytoplasm</location>
    </subcellularLocation>
</comment>
<comment type="caution">
    <text evidence="11">The sequence shown here is derived from an EMBL/GenBank/DDBJ whole genome shotgun (WGS) entry which is preliminary data.</text>
</comment>
<evidence type="ECO:0000256" key="7">
    <source>
        <dbReference type="ARBA" id="ARBA00022993"/>
    </source>
</evidence>
<keyword evidence="3 9" id="KW-0548">Nucleotidyltransferase</keyword>
<feature type="site" description="Transition state stabilizer" evidence="9">
    <location>
        <position position="17"/>
    </location>
</feature>
<accession>A0A9D2IUM3</accession>
<evidence type="ECO:0000259" key="10">
    <source>
        <dbReference type="Pfam" id="PF01467"/>
    </source>
</evidence>
<evidence type="ECO:0000313" key="12">
    <source>
        <dbReference type="Proteomes" id="UP000824044"/>
    </source>
</evidence>
<feature type="binding site" evidence="9">
    <location>
        <position position="41"/>
    </location>
    <ligand>
        <name>substrate</name>
    </ligand>
</feature>
<evidence type="ECO:0000256" key="2">
    <source>
        <dbReference type="ARBA" id="ARBA00022679"/>
    </source>
</evidence>
<keyword evidence="5 9" id="KW-0067">ATP-binding</keyword>
<comment type="catalytic activity">
    <reaction evidence="8 9">
        <text>(R)-4'-phosphopantetheine + ATP + H(+) = 3'-dephospho-CoA + diphosphate</text>
        <dbReference type="Rhea" id="RHEA:19801"/>
        <dbReference type="ChEBI" id="CHEBI:15378"/>
        <dbReference type="ChEBI" id="CHEBI:30616"/>
        <dbReference type="ChEBI" id="CHEBI:33019"/>
        <dbReference type="ChEBI" id="CHEBI:57328"/>
        <dbReference type="ChEBI" id="CHEBI:61723"/>
        <dbReference type="EC" id="2.7.7.3"/>
    </reaction>
</comment>
<dbReference type="GO" id="GO:0005737">
    <property type="term" value="C:cytoplasm"/>
    <property type="evidence" value="ECO:0007669"/>
    <property type="project" value="UniProtKB-SubCell"/>
</dbReference>
<dbReference type="InterPro" id="IPR001980">
    <property type="entry name" value="PPAT"/>
</dbReference>
<dbReference type="AlphaFoldDB" id="A0A9D2IUM3"/>
<feature type="binding site" evidence="9">
    <location>
        <position position="87"/>
    </location>
    <ligand>
        <name>substrate</name>
    </ligand>
</feature>
<dbReference type="PANTHER" id="PTHR21342:SF1">
    <property type="entry name" value="PHOSPHOPANTETHEINE ADENYLYLTRANSFERASE"/>
    <property type="match status" value="1"/>
</dbReference>
<dbReference type="SUPFAM" id="SSF52374">
    <property type="entry name" value="Nucleotidylyl transferase"/>
    <property type="match status" value="1"/>
</dbReference>
<feature type="domain" description="Cytidyltransferase-like" evidence="10">
    <location>
        <begin position="5"/>
        <end position="132"/>
    </location>
</feature>
<dbReference type="InterPro" id="IPR014729">
    <property type="entry name" value="Rossmann-like_a/b/a_fold"/>
</dbReference>
<gene>
    <name evidence="9 11" type="primary">coaD</name>
    <name evidence="11" type="ORF">H9812_01225</name>
</gene>
<proteinExistence type="inferred from homology"/>
<dbReference type="GO" id="GO:0004595">
    <property type="term" value="F:pantetheine-phosphate adenylyltransferase activity"/>
    <property type="evidence" value="ECO:0007669"/>
    <property type="project" value="UniProtKB-UniRule"/>
</dbReference>
<feature type="binding site" evidence="9">
    <location>
        <position position="73"/>
    </location>
    <ligand>
        <name>substrate</name>
    </ligand>
</feature>
<evidence type="ECO:0000256" key="3">
    <source>
        <dbReference type="ARBA" id="ARBA00022695"/>
    </source>
</evidence>
<feature type="binding site" evidence="9">
    <location>
        <position position="9"/>
    </location>
    <ligand>
        <name>substrate</name>
    </ligand>
</feature>
<evidence type="ECO:0000256" key="6">
    <source>
        <dbReference type="ARBA" id="ARBA00022842"/>
    </source>
</evidence>
<evidence type="ECO:0000313" key="11">
    <source>
        <dbReference type="EMBL" id="HIZ24088.1"/>
    </source>
</evidence>
<protein>
    <recommendedName>
        <fullName evidence="9">Phosphopantetheine adenylyltransferase</fullName>
        <ecNumber evidence="9">2.7.7.3</ecNumber>
    </recommendedName>
    <alternativeName>
        <fullName evidence="9">Dephospho-CoA pyrophosphorylase</fullName>
    </alternativeName>
    <alternativeName>
        <fullName evidence="9">Pantetheine-phosphate adenylyltransferase</fullName>
        <shortName evidence="9">PPAT</shortName>
    </alternativeName>
</protein>
<dbReference type="EMBL" id="DXBS01000028">
    <property type="protein sequence ID" value="HIZ24088.1"/>
    <property type="molecule type" value="Genomic_DNA"/>
</dbReference>
<keyword evidence="1 9" id="KW-0963">Cytoplasm</keyword>
<comment type="function">
    <text evidence="9">Reversibly transfers an adenylyl group from ATP to 4'-phosphopantetheine, yielding dephospho-CoA (dPCoA) and pyrophosphate.</text>
</comment>
<dbReference type="GO" id="GO:0005524">
    <property type="term" value="F:ATP binding"/>
    <property type="evidence" value="ECO:0007669"/>
    <property type="project" value="UniProtKB-KW"/>
</dbReference>
<evidence type="ECO:0000256" key="4">
    <source>
        <dbReference type="ARBA" id="ARBA00022741"/>
    </source>
</evidence>
<dbReference type="HAMAP" id="MF_00151">
    <property type="entry name" value="PPAT_bact"/>
    <property type="match status" value="1"/>
</dbReference>
<dbReference type="GO" id="GO:0015937">
    <property type="term" value="P:coenzyme A biosynthetic process"/>
    <property type="evidence" value="ECO:0007669"/>
    <property type="project" value="UniProtKB-UniRule"/>
</dbReference>
<comment type="similarity">
    <text evidence="9">Belongs to the bacterial CoaD family.</text>
</comment>
<sequence>MKKCVFAGTFDPFTVGHEDTVKKSLKIFDEVVVALAENKQKKCMFPPEVREEMIRATFAGDARVRVVRWEGVIVDLLKREGTNLYVRGIRNTVDFEYENADFYASRDLDEDLVTLYIPAEQKHLHISSTLVKNCIAFQKPYREYVPEAVYEIIQREGKKHV</sequence>
<feature type="binding site" evidence="9">
    <location>
        <position position="98"/>
    </location>
    <ligand>
        <name>ATP</name>
        <dbReference type="ChEBI" id="CHEBI:30616"/>
    </ligand>
</feature>
<feature type="binding site" evidence="9">
    <location>
        <begin position="9"/>
        <end position="10"/>
    </location>
    <ligand>
        <name>ATP</name>
        <dbReference type="ChEBI" id="CHEBI:30616"/>
    </ligand>
</feature>
<dbReference type="Pfam" id="PF01467">
    <property type="entry name" value="CTP_transf_like"/>
    <property type="match status" value="1"/>
</dbReference>
<dbReference type="Gene3D" id="3.40.50.620">
    <property type="entry name" value="HUPs"/>
    <property type="match status" value="1"/>
</dbReference>
<keyword evidence="7 9" id="KW-0173">Coenzyme A biosynthesis</keyword>
<evidence type="ECO:0000256" key="5">
    <source>
        <dbReference type="ARBA" id="ARBA00022840"/>
    </source>
</evidence>
<reference evidence="11" key="1">
    <citation type="journal article" date="2021" name="PeerJ">
        <title>Extensive microbial diversity within the chicken gut microbiome revealed by metagenomics and culture.</title>
        <authorList>
            <person name="Gilroy R."/>
            <person name="Ravi A."/>
            <person name="Getino M."/>
            <person name="Pursley I."/>
            <person name="Horton D.L."/>
            <person name="Alikhan N.F."/>
            <person name="Baker D."/>
            <person name="Gharbi K."/>
            <person name="Hall N."/>
            <person name="Watson M."/>
            <person name="Adriaenssens E.M."/>
            <person name="Foster-Nyarko E."/>
            <person name="Jarju S."/>
            <person name="Secka A."/>
            <person name="Antonio M."/>
            <person name="Oren A."/>
            <person name="Chaudhuri R.R."/>
            <person name="La Ragione R."/>
            <person name="Hildebrand F."/>
            <person name="Pallen M.J."/>
        </authorList>
    </citation>
    <scope>NUCLEOTIDE SEQUENCE</scope>
    <source>
        <strain evidence="11">CHK33-5263</strain>
    </source>
</reference>
<dbReference type="Proteomes" id="UP000824044">
    <property type="component" value="Unassembled WGS sequence"/>
</dbReference>
<keyword evidence="4 9" id="KW-0547">Nucleotide-binding</keyword>
<evidence type="ECO:0000256" key="9">
    <source>
        <dbReference type="HAMAP-Rule" id="MF_00151"/>
    </source>
</evidence>
<dbReference type="PANTHER" id="PTHR21342">
    <property type="entry name" value="PHOSPHOPANTETHEINE ADENYLYLTRANSFERASE"/>
    <property type="match status" value="1"/>
</dbReference>
<keyword evidence="6 9" id="KW-0460">Magnesium</keyword>
<dbReference type="EC" id="2.7.7.3" evidence="9"/>
<reference evidence="11" key="2">
    <citation type="submission" date="2021-04" db="EMBL/GenBank/DDBJ databases">
        <authorList>
            <person name="Gilroy R."/>
        </authorList>
    </citation>
    <scope>NUCLEOTIDE SEQUENCE</scope>
    <source>
        <strain evidence="11">CHK33-5263</strain>
    </source>
</reference>
<comment type="cofactor">
    <cofactor evidence="9">
        <name>Mg(2+)</name>
        <dbReference type="ChEBI" id="CHEBI:18420"/>
    </cofactor>
</comment>
<feature type="binding site" evidence="9">
    <location>
        <begin position="123"/>
        <end position="129"/>
    </location>
    <ligand>
        <name>ATP</name>
        <dbReference type="ChEBI" id="CHEBI:30616"/>
    </ligand>
</feature>
<organism evidence="11 12">
    <name type="scientific">Candidatus Gallimonas intestinigallinarum</name>
    <dbReference type="NCBI Taxonomy" id="2838604"/>
    <lineage>
        <taxon>Bacteria</taxon>
        <taxon>Bacillati</taxon>
        <taxon>Bacillota</taxon>
        <taxon>Clostridia</taxon>
        <taxon>Candidatus Gallimonas</taxon>
    </lineage>
</organism>
<dbReference type="InterPro" id="IPR004821">
    <property type="entry name" value="Cyt_trans-like"/>
</dbReference>
<dbReference type="NCBIfam" id="TIGR00125">
    <property type="entry name" value="cyt_tran_rel"/>
    <property type="match status" value="1"/>
</dbReference>
<dbReference type="PRINTS" id="PR01020">
    <property type="entry name" value="LPSBIOSNTHSS"/>
</dbReference>
<comment type="pathway">
    <text evidence="9">Cofactor biosynthesis; coenzyme A biosynthesis; CoA from (R)-pantothenate: step 4/5.</text>
</comment>
<evidence type="ECO:0000256" key="1">
    <source>
        <dbReference type="ARBA" id="ARBA00022490"/>
    </source>
</evidence>
<keyword evidence="2 9" id="KW-0808">Transferase</keyword>
<feature type="binding site" evidence="9">
    <location>
        <position position="17"/>
    </location>
    <ligand>
        <name>ATP</name>
        <dbReference type="ChEBI" id="CHEBI:30616"/>
    </ligand>
</feature>
<evidence type="ECO:0000256" key="8">
    <source>
        <dbReference type="ARBA" id="ARBA00029346"/>
    </source>
</evidence>
<name>A0A9D2IUM3_9FIRM</name>
<feature type="binding site" evidence="9">
    <location>
        <begin position="88"/>
        <end position="90"/>
    </location>
    <ligand>
        <name>ATP</name>
        <dbReference type="ChEBI" id="CHEBI:30616"/>
    </ligand>
</feature>
<dbReference type="NCBIfam" id="TIGR01510">
    <property type="entry name" value="coaD_prev_kdtB"/>
    <property type="match status" value="1"/>
</dbReference>
<comment type="subunit">
    <text evidence="9">Homohexamer.</text>
</comment>